<keyword evidence="3" id="KW-1185">Reference proteome</keyword>
<gene>
    <name evidence="2" type="ORF">Pla52o_11390</name>
</gene>
<protein>
    <submittedName>
        <fullName evidence="2">Uncharacterized protein</fullName>
    </submittedName>
</protein>
<comment type="caution">
    <text evidence="2">The sequence shown here is derived from an EMBL/GenBank/DDBJ whole genome shotgun (WGS) entry which is preliminary data.</text>
</comment>
<accession>A0A5C6CK69</accession>
<feature type="region of interest" description="Disordered" evidence="1">
    <location>
        <begin position="47"/>
        <end position="88"/>
    </location>
</feature>
<proteinExistence type="predicted"/>
<dbReference type="EMBL" id="SJPT01000002">
    <property type="protein sequence ID" value="TWU24848.1"/>
    <property type="molecule type" value="Genomic_DNA"/>
</dbReference>
<dbReference type="RefSeq" id="WP_146593594.1">
    <property type="nucleotide sequence ID" value="NZ_SJPT01000002.1"/>
</dbReference>
<dbReference type="Proteomes" id="UP000316304">
    <property type="component" value="Unassembled WGS sequence"/>
</dbReference>
<sequence length="88" mass="9850">MKSFIWMNCTVSATRPFMPGEALAGVHWPIRFGPFYAAPTKLAADCPKQPNRDRLHDSLSSMQRGYGADRTSPWFESTATPDAFLADR</sequence>
<evidence type="ECO:0000313" key="2">
    <source>
        <dbReference type="EMBL" id="TWU24848.1"/>
    </source>
</evidence>
<reference evidence="2 3" key="1">
    <citation type="submission" date="2019-02" db="EMBL/GenBank/DDBJ databases">
        <title>Deep-cultivation of Planctomycetes and their phenomic and genomic characterization uncovers novel biology.</title>
        <authorList>
            <person name="Wiegand S."/>
            <person name="Jogler M."/>
            <person name="Boedeker C."/>
            <person name="Pinto D."/>
            <person name="Vollmers J."/>
            <person name="Rivas-Marin E."/>
            <person name="Kohn T."/>
            <person name="Peeters S.H."/>
            <person name="Heuer A."/>
            <person name="Rast P."/>
            <person name="Oberbeckmann S."/>
            <person name="Bunk B."/>
            <person name="Jeske O."/>
            <person name="Meyerdierks A."/>
            <person name="Storesund J.E."/>
            <person name="Kallscheuer N."/>
            <person name="Luecker S."/>
            <person name="Lage O.M."/>
            <person name="Pohl T."/>
            <person name="Merkel B.J."/>
            <person name="Hornburger P."/>
            <person name="Mueller R.-W."/>
            <person name="Bruemmer F."/>
            <person name="Labrenz M."/>
            <person name="Spormann A.M."/>
            <person name="Op Den Camp H."/>
            <person name="Overmann J."/>
            <person name="Amann R."/>
            <person name="Jetten M.S.M."/>
            <person name="Mascher T."/>
            <person name="Medema M.H."/>
            <person name="Devos D.P."/>
            <person name="Kaster A.-K."/>
            <person name="Ovreas L."/>
            <person name="Rohde M."/>
            <person name="Galperin M.Y."/>
            <person name="Jogler C."/>
        </authorList>
    </citation>
    <scope>NUCLEOTIDE SEQUENCE [LARGE SCALE GENOMIC DNA]</scope>
    <source>
        <strain evidence="2 3">Pla52o</strain>
    </source>
</reference>
<name>A0A5C6CK69_9BACT</name>
<organism evidence="2 3">
    <name type="scientific">Novipirellula galeiformis</name>
    <dbReference type="NCBI Taxonomy" id="2528004"/>
    <lineage>
        <taxon>Bacteria</taxon>
        <taxon>Pseudomonadati</taxon>
        <taxon>Planctomycetota</taxon>
        <taxon>Planctomycetia</taxon>
        <taxon>Pirellulales</taxon>
        <taxon>Pirellulaceae</taxon>
        <taxon>Novipirellula</taxon>
    </lineage>
</organism>
<dbReference type="AlphaFoldDB" id="A0A5C6CK69"/>
<evidence type="ECO:0000256" key="1">
    <source>
        <dbReference type="SAM" id="MobiDB-lite"/>
    </source>
</evidence>
<evidence type="ECO:0000313" key="3">
    <source>
        <dbReference type="Proteomes" id="UP000316304"/>
    </source>
</evidence>